<keyword evidence="1" id="KW-0812">Transmembrane</keyword>
<name>A0A5C6CWR4_9BACT</name>
<evidence type="ECO:0000256" key="1">
    <source>
        <dbReference type="SAM" id="Phobius"/>
    </source>
</evidence>
<reference evidence="2 3" key="1">
    <citation type="submission" date="2019-02" db="EMBL/GenBank/DDBJ databases">
        <title>Deep-cultivation of Planctomycetes and their phenomic and genomic characterization uncovers novel biology.</title>
        <authorList>
            <person name="Wiegand S."/>
            <person name="Jogler M."/>
            <person name="Boedeker C."/>
            <person name="Pinto D."/>
            <person name="Vollmers J."/>
            <person name="Rivas-Marin E."/>
            <person name="Kohn T."/>
            <person name="Peeters S.H."/>
            <person name="Heuer A."/>
            <person name="Rast P."/>
            <person name="Oberbeckmann S."/>
            <person name="Bunk B."/>
            <person name="Jeske O."/>
            <person name="Meyerdierks A."/>
            <person name="Storesund J.E."/>
            <person name="Kallscheuer N."/>
            <person name="Luecker S."/>
            <person name="Lage O.M."/>
            <person name="Pohl T."/>
            <person name="Merkel B.J."/>
            <person name="Hornburger P."/>
            <person name="Mueller R.-W."/>
            <person name="Bruemmer F."/>
            <person name="Labrenz M."/>
            <person name="Spormann A.M."/>
            <person name="Op Den Camp H."/>
            <person name="Overmann J."/>
            <person name="Amann R."/>
            <person name="Jetten M.S.M."/>
            <person name="Mascher T."/>
            <person name="Medema M.H."/>
            <person name="Devos D.P."/>
            <person name="Kaster A.-K."/>
            <person name="Ovreas L."/>
            <person name="Rohde M."/>
            <person name="Galperin M.Y."/>
            <person name="Jogler C."/>
        </authorList>
    </citation>
    <scope>NUCLEOTIDE SEQUENCE [LARGE SCALE GENOMIC DNA]</scope>
    <source>
        <strain evidence="2 3">Pla144</strain>
    </source>
</reference>
<feature type="transmembrane region" description="Helical" evidence="1">
    <location>
        <begin position="409"/>
        <end position="429"/>
    </location>
</feature>
<protein>
    <recommendedName>
        <fullName evidence="4">Glycosyltransferase RgtA/B/C/D-like domain-containing protein</fullName>
    </recommendedName>
</protein>
<comment type="caution">
    <text evidence="2">The sequence shown here is derived from an EMBL/GenBank/DDBJ whole genome shotgun (WGS) entry which is preliminary data.</text>
</comment>
<feature type="transmembrane region" description="Helical" evidence="1">
    <location>
        <begin position="110"/>
        <end position="131"/>
    </location>
</feature>
<feature type="transmembrane region" description="Helical" evidence="1">
    <location>
        <begin position="186"/>
        <end position="202"/>
    </location>
</feature>
<gene>
    <name evidence="2" type="ORF">Pla144_01810</name>
</gene>
<organism evidence="2 3">
    <name type="scientific">Bythopirellula polymerisocia</name>
    <dbReference type="NCBI Taxonomy" id="2528003"/>
    <lineage>
        <taxon>Bacteria</taxon>
        <taxon>Pseudomonadati</taxon>
        <taxon>Planctomycetota</taxon>
        <taxon>Planctomycetia</taxon>
        <taxon>Pirellulales</taxon>
        <taxon>Lacipirellulaceae</taxon>
        <taxon>Bythopirellula</taxon>
    </lineage>
</organism>
<dbReference type="AlphaFoldDB" id="A0A5C6CWR4"/>
<feature type="transmembrane region" description="Helical" evidence="1">
    <location>
        <begin position="208"/>
        <end position="225"/>
    </location>
</feature>
<evidence type="ECO:0000313" key="2">
    <source>
        <dbReference type="EMBL" id="TWU29403.1"/>
    </source>
</evidence>
<keyword evidence="3" id="KW-1185">Reference proteome</keyword>
<dbReference type="Proteomes" id="UP000318437">
    <property type="component" value="Unassembled WGS sequence"/>
</dbReference>
<accession>A0A5C6CWR4</accession>
<feature type="transmembrane region" description="Helical" evidence="1">
    <location>
        <begin position="237"/>
        <end position="255"/>
    </location>
</feature>
<evidence type="ECO:0000313" key="3">
    <source>
        <dbReference type="Proteomes" id="UP000318437"/>
    </source>
</evidence>
<feature type="transmembrane region" description="Helical" evidence="1">
    <location>
        <begin position="21"/>
        <end position="44"/>
    </location>
</feature>
<evidence type="ECO:0008006" key="4">
    <source>
        <dbReference type="Google" id="ProtNLM"/>
    </source>
</evidence>
<sequence>MLDHSCRNWLSRLIKFVVHSRAAAIGLVGTLSLLVGILFVLVRIPQPGVHDEFSYLLAADTFLEGRLTNPSHSFWQHFETIHVIHEPTYSSKYQPGQGLLLALGTRLTGYPIAGSVLGTALASAAVCWMLGGWLPNRWALVGGLFVALNHSIILHWTLSYWGGALPMIGGALMFGALPRLLRDPRAFEAVLLAGGAIILAATRPYEGFLVGIQVAITLAWQLFFLQRFPLRITLSKTVLPAAAVLAVGLAGVANYNDAVTGSPFVLPYSVHGATYGYSPLFLWQSIPAVPSYRHEAIRVYQTVWEIQDYLRQSTMAGFLGAKAEGFWNLGVFYLGLPLAVSLFTLPWLLKDRRLRYAWTGTMVFLLAELAVPWMYPHYYAAIAPLLLLLVVEGLRYLRAGSRSYPWADWTVPILLGCQATLLVFMYIQYSQWQPSGARWERARLVDQLNATPAKDLVFVRYSSGHDPNSEWVYNRAEIDTAEIVWAREMGPEADRRLVDYFSDRKVWLLEADAPVLELVPCQVPYPYAATD</sequence>
<keyword evidence="1" id="KW-1133">Transmembrane helix</keyword>
<proteinExistence type="predicted"/>
<dbReference type="EMBL" id="SJPS01000001">
    <property type="protein sequence ID" value="TWU29403.1"/>
    <property type="molecule type" value="Genomic_DNA"/>
</dbReference>
<feature type="transmembrane region" description="Helical" evidence="1">
    <location>
        <begin position="325"/>
        <end position="349"/>
    </location>
</feature>
<keyword evidence="1" id="KW-0472">Membrane</keyword>